<accession>A0A6J8EFS2</accession>
<dbReference type="InterPro" id="IPR027417">
    <property type="entry name" value="P-loop_NTPase"/>
</dbReference>
<dbReference type="Proteomes" id="UP000507470">
    <property type="component" value="Unassembled WGS sequence"/>
</dbReference>
<dbReference type="EMBL" id="CACVKT020008950">
    <property type="protein sequence ID" value="CAC5418826.1"/>
    <property type="molecule type" value="Genomic_DNA"/>
</dbReference>
<evidence type="ECO:0000313" key="4">
    <source>
        <dbReference type="Proteomes" id="UP000507470"/>
    </source>
</evidence>
<dbReference type="SUPFAM" id="SSF52540">
    <property type="entry name" value="P-loop containing nucleoside triphosphate hydrolases"/>
    <property type="match status" value="1"/>
</dbReference>
<feature type="domain" description="Novel STAND NTPase 3" evidence="2">
    <location>
        <begin position="135"/>
        <end position="290"/>
    </location>
</feature>
<name>A0A6J8EFS2_MYTCO</name>
<evidence type="ECO:0000313" key="3">
    <source>
        <dbReference type="EMBL" id="CAC5418826.1"/>
    </source>
</evidence>
<protein>
    <submittedName>
        <fullName evidence="3">OPHN1</fullName>
    </submittedName>
</protein>
<keyword evidence="4" id="KW-1185">Reference proteome</keyword>
<proteinExistence type="predicted"/>
<dbReference type="Pfam" id="PF20720">
    <property type="entry name" value="nSTAND3"/>
    <property type="match status" value="1"/>
</dbReference>
<feature type="region of interest" description="Disordered" evidence="1">
    <location>
        <begin position="1"/>
        <end position="47"/>
    </location>
</feature>
<dbReference type="AlphaFoldDB" id="A0A6J8EFS2"/>
<gene>
    <name evidence="3" type="ORF">MCOR_51236</name>
</gene>
<evidence type="ECO:0000259" key="2">
    <source>
        <dbReference type="Pfam" id="PF20720"/>
    </source>
</evidence>
<reference evidence="3 4" key="1">
    <citation type="submission" date="2020-06" db="EMBL/GenBank/DDBJ databases">
        <authorList>
            <person name="Li R."/>
            <person name="Bekaert M."/>
        </authorList>
    </citation>
    <scope>NUCLEOTIDE SEQUENCE [LARGE SCALE GENOMIC DNA]</scope>
    <source>
        <strain evidence="4">wild</strain>
    </source>
</reference>
<feature type="compositionally biased region" description="Polar residues" evidence="1">
    <location>
        <begin position="16"/>
        <end position="25"/>
    </location>
</feature>
<dbReference type="OrthoDB" id="6091529at2759"/>
<dbReference type="InterPro" id="IPR049050">
    <property type="entry name" value="nSTAND3"/>
</dbReference>
<evidence type="ECO:0000256" key="1">
    <source>
        <dbReference type="SAM" id="MobiDB-lite"/>
    </source>
</evidence>
<organism evidence="3 4">
    <name type="scientific">Mytilus coruscus</name>
    <name type="common">Sea mussel</name>
    <dbReference type="NCBI Taxonomy" id="42192"/>
    <lineage>
        <taxon>Eukaryota</taxon>
        <taxon>Metazoa</taxon>
        <taxon>Spiralia</taxon>
        <taxon>Lophotrochozoa</taxon>
        <taxon>Mollusca</taxon>
        <taxon>Bivalvia</taxon>
        <taxon>Autobranchia</taxon>
        <taxon>Pteriomorphia</taxon>
        <taxon>Mytilida</taxon>
        <taxon>Mytiloidea</taxon>
        <taxon>Mytilidae</taxon>
        <taxon>Mytilinae</taxon>
        <taxon>Mytilus</taxon>
    </lineage>
</organism>
<sequence>MDSNTEQSERQILPEKSSSSSTCDGSQEKRSSGGSGSHRVRYTSTASSTEFSYKDDIPLDTVSIMTNFGTDDIHAARDTSVPGDDYSGSSQINVSGKTVLLGETINCIIRNAEEDESKQREEIFKEQFQSVDDVFVETKGYAQAKEKLEKNHTVLITGSSGAGTTLIAKKLVNEKILQGYALKEIDNVAQLRQIHWKNRQIVLMDDIFGYISNRDDENQKLLSEIGFVIEERRRNDGFLYVVMTCRSSVVQRIKTCLKSNRVLDKSNIVDLSEFKLSQQERLHILENHLKRYRPNENLDQTIKQAISKCKLPGYPNCVYMFTRIDKLFNQGKHFFISPIQFVQEEIHVLRINDPDTGRLKKTLQSLDDNSNEFHLLQNIAHFPNAIQLGRRLHSALKRVDAAFVVQENSNIQFRHSFVLEAICFSFSQTLENQAVKWLPFDFVVKRIRTDKYEKSNDYEIVTIGPSVFDYLAERFINEIKLGKYSRTSAALVPACWYGFQETVLDSLLQLNADINSAIHKDRRLQTYFCDFCTVHDQEGMTGIQASVFGDDLQKHATLAYLLKNGAHFKECSFHKPLIKAIQIYDEALKNGFGDIDSSKDDN</sequence>